<evidence type="ECO:0000313" key="3">
    <source>
        <dbReference type="Proteomes" id="UP000026961"/>
    </source>
</evidence>
<protein>
    <recommendedName>
        <fullName evidence="4">Replication factor A C-terminal domain-containing protein</fullName>
    </recommendedName>
</protein>
<evidence type="ECO:0000313" key="2">
    <source>
        <dbReference type="EnsemblPlants" id="OGLUM09G00110.1"/>
    </source>
</evidence>
<dbReference type="Gramene" id="OGLUM09G00110.1">
    <property type="protein sequence ID" value="OGLUM09G00110.1"/>
    <property type="gene ID" value="OGLUM09G00110"/>
</dbReference>
<name>A0A0E0AZ68_9ORYZ</name>
<accession>A0A0E0AZ68</accession>
<dbReference type="EnsemblPlants" id="OGLUM09G00110.1">
    <property type="protein sequence ID" value="OGLUM09G00110.1"/>
    <property type="gene ID" value="OGLUM09G00110"/>
</dbReference>
<keyword evidence="3" id="KW-1185">Reference proteome</keyword>
<evidence type="ECO:0008006" key="4">
    <source>
        <dbReference type="Google" id="ProtNLM"/>
    </source>
</evidence>
<dbReference type="InterPro" id="IPR047192">
    <property type="entry name" value="Euk_RPA1_DBD_C"/>
</dbReference>
<dbReference type="PANTHER" id="PTHR47165">
    <property type="entry name" value="OS03G0429900 PROTEIN"/>
    <property type="match status" value="1"/>
</dbReference>
<feature type="region of interest" description="Disordered" evidence="1">
    <location>
        <begin position="324"/>
        <end position="347"/>
    </location>
</feature>
<dbReference type="Proteomes" id="UP000026961">
    <property type="component" value="Chromosome 9"/>
</dbReference>
<dbReference type="STRING" id="40148.A0A0E0AZ68"/>
<dbReference type="InterPro" id="IPR012340">
    <property type="entry name" value="NA-bd_OB-fold"/>
</dbReference>
<evidence type="ECO:0000256" key="1">
    <source>
        <dbReference type="SAM" id="MobiDB-lite"/>
    </source>
</evidence>
<proteinExistence type="predicted"/>
<dbReference type="CDD" id="cd04481">
    <property type="entry name" value="RPA1_DBD_B_like"/>
    <property type="match status" value="1"/>
</dbReference>
<sequence>MTAIGPVQDVSCGGVMKPVLNVHITNGRETAVVALWGPHATQFHSKNLQQQPDHGPVVLLFVGLIVKFRDHQLALQGSTVCRWYRNAPIQETISLISSLHGNPQVIRAIEPSFGQNETIHVKVSDISDLNPHEALVIYYTSAHLMIALYSSHPYVTNTIFYMLYFSGVNQGNSYTVNIAIKDLVPGEAWWYIACSTCKKGAGREGSTYKYSRCSTNAVETRVASSTFYNKYRVAVIAVNPSDLENHQAKAAEFMFFGEIGYKLIGIPVLNLVASVQGARDIVPPEIKVVFGKQYVIRTSVSRGSLQRNRISYQVDSLMLASPDPAQKSTVASHDSSVTSSEHGSASADPIQLHTTVCSSLQPMAPSTPSALLGAKVLSNTLICRIVRSIPYNRL</sequence>
<dbReference type="HOGENOM" id="CLU_053051_1_0_1"/>
<reference evidence="2" key="2">
    <citation type="submission" date="2018-05" db="EMBL/GenBank/DDBJ databases">
        <title>OgluRS3 (Oryza glumaepatula Reference Sequence Version 3).</title>
        <authorList>
            <person name="Zhang J."/>
            <person name="Kudrna D."/>
            <person name="Lee S."/>
            <person name="Talag J."/>
            <person name="Welchert J."/>
            <person name="Wing R.A."/>
        </authorList>
    </citation>
    <scope>NUCLEOTIDE SEQUENCE [LARGE SCALE GENOMIC DNA]</scope>
</reference>
<dbReference type="CDD" id="cd04476">
    <property type="entry name" value="RPA1_DBD_C"/>
    <property type="match status" value="1"/>
</dbReference>
<reference evidence="2" key="1">
    <citation type="submission" date="2015-04" db="UniProtKB">
        <authorList>
            <consortium name="EnsemblPlants"/>
        </authorList>
    </citation>
    <scope>IDENTIFICATION</scope>
</reference>
<feature type="compositionally biased region" description="Polar residues" evidence="1">
    <location>
        <begin position="326"/>
        <end position="343"/>
    </location>
</feature>
<dbReference type="AlphaFoldDB" id="A0A0E0AZ68"/>
<organism evidence="2">
    <name type="scientific">Oryza glumipatula</name>
    <dbReference type="NCBI Taxonomy" id="40148"/>
    <lineage>
        <taxon>Eukaryota</taxon>
        <taxon>Viridiplantae</taxon>
        <taxon>Streptophyta</taxon>
        <taxon>Embryophyta</taxon>
        <taxon>Tracheophyta</taxon>
        <taxon>Spermatophyta</taxon>
        <taxon>Magnoliopsida</taxon>
        <taxon>Liliopsida</taxon>
        <taxon>Poales</taxon>
        <taxon>Poaceae</taxon>
        <taxon>BOP clade</taxon>
        <taxon>Oryzoideae</taxon>
        <taxon>Oryzeae</taxon>
        <taxon>Oryzinae</taxon>
        <taxon>Oryza</taxon>
    </lineage>
</organism>
<dbReference type="PANTHER" id="PTHR47165:SF4">
    <property type="entry name" value="OS03G0429900 PROTEIN"/>
    <property type="match status" value="1"/>
</dbReference>
<dbReference type="Gene3D" id="2.40.50.140">
    <property type="entry name" value="Nucleic acid-binding proteins"/>
    <property type="match status" value="2"/>
</dbReference>
<dbReference type="SUPFAM" id="SSF50249">
    <property type="entry name" value="Nucleic acid-binding proteins"/>
    <property type="match status" value="2"/>
</dbReference>